<keyword evidence="5 6" id="KW-0472">Membrane</keyword>
<dbReference type="PANTHER" id="PTHR12385:SF56">
    <property type="entry name" value="CHOLINE TRANSPORTER-LIKE PROTEIN 1"/>
    <property type="match status" value="1"/>
</dbReference>
<dbReference type="GO" id="GO:0022857">
    <property type="term" value="F:transmembrane transporter activity"/>
    <property type="evidence" value="ECO:0007669"/>
    <property type="project" value="InterPro"/>
</dbReference>
<dbReference type="Proteomes" id="UP000824219">
    <property type="component" value="Linkage Group LG29"/>
</dbReference>
<organism evidence="7 8">
    <name type="scientific">Hemibagrus wyckioides</name>
    <dbReference type="NCBI Taxonomy" id="337641"/>
    <lineage>
        <taxon>Eukaryota</taxon>
        <taxon>Metazoa</taxon>
        <taxon>Chordata</taxon>
        <taxon>Craniata</taxon>
        <taxon>Vertebrata</taxon>
        <taxon>Euteleostomi</taxon>
        <taxon>Actinopterygii</taxon>
        <taxon>Neopterygii</taxon>
        <taxon>Teleostei</taxon>
        <taxon>Ostariophysi</taxon>
        <taxon>Siluriformes</taxon>
        <taxon>Bagridae</taxon>
        <taxon>Hemibagrus</taxon>
    </lineage>
</organism>
<comment type="caution">
    <text evidence="7">The sequence shown here is derived from an EMBL/GenBank/DDBJ whole genome shotgun (WGS) entry which is preliminary data.</text>
</comment>
<keyword evidence="3 6" id="KW-0812">Transmembrane</keyword>
<keyword evidence="8" id="KW-1185">Reference proteome</keyword>
<evidence type="ECO:0000256" key="3">
    <source>
        <dbReference type="ARBA" id="ARBA00022692"/>
    </source>
</evidence>
<evidence type="ECO:0000313" key="7">
    <source>
        <dbReference type="EMBL" id="KAG7314279.1"/>
    </source>
</evidence>
<feature type="transmembrane region" description="Helical" evidence="6">
    <location>
        <begin position="24"/>
        <end position="45"/>
    </location>
</feature>
<dbReference type="GO" id="GO:0016020">
    <property type="term" value="C:membrane"/>
    <property type="evidence" value="ECO:0007669"/>
    <property type="project" value="UniProtKB-SubCell"/>
</dbReference>
<evidence type="ECO:0000256" key="2">
    <source>
        <dbReference type="ARBA" id="ARBA00007168"/>
    </source>
</evidence>
<dbReference type="AlphaFoldDB" id="A0A9D3N3S0"/>
<gene>
    <name evidence="7" type="ORF">KOW79_022775</name>
</gene>
<keyword evidence="4 6" id="KW-1133">Transmembrane helix</keyword>
<comment type="subcellular location">
    <subcellularLocation>
        <location evidence="1">Membrane</location>
        <topology evidence="1">Multi-pass membrane protein</topology>
    </subcellularLocation>
</comment>
<evidence type="ECO:0000313" key="8">
    <source>
        <dbReference type="Proteomes" id="UP000824219"/>
    </source>
</evidence>
<dbReference type="InterPro" id="IPR007603">
    <property type="entry name" value="Choline_transptr-like"/>
</dbReference>
<name>A0A9D3N3S0_9TELE</name>
<comment type="similarity">
    <text evidence="2">Belongs to the CTL (choline transporter-like) family.</text>
</comment>
<evidence type="ECO:0000256" key="5">
    <source>
        <dbReference type="ARBA" id="ARBA00023136"/>
    </source>
</evidence>
<dbReference type="PANTHER" id="PTHR12385">
    <property type="entry name" value="CHOLINE TRANSPORTER-LIKE (SLC FAMILY 44)"/>
    <property type="match status" value="1"/>
</dbReference>
<proteinExistence type="inferred from homology"/>
<evidence type="ECO:0000256" key="1">
    <source>
        <dbReference type="ARBA" id="ARBA00004141"/>
    </source>
</evidence>
<evidence type="ECO:0000256" key="6">
    <source>
        <dbReference type="SAM" id="Phobius"/>
    </source>
</evidence>
<evidence type="ECO:0000256" key="4">
    <source>
        <dbReference type="ARBA" id="ARBA00022989"/>
    </source>
</evidence>
<dbReference type="EMBL" id="JAHKSW010000029">
    <property type="protein sequence ID" value="KAG7314279.1"/>
    <property type="molecule type" value="Genomic_DNA"/>
</dbReference>
<accession>A0A9D3N3S0</accession>
<sequence length="85" mass="9297">MGCCGSTGKTREWKPLEERRCTDVPWLILFALFNIGMLFICGFSISTGAASRLISGYDSYGNICGQKNTKIPGIELSGRDQTANE</sequence>
<dbReference type="OrthoDB" id="420519at2759"/>
<reference evidence="7 8" key="1">
    <citation type="submission" date="2021-06" db="EMBL/GenBank/DDBJ databases">
        <title>Chromosome-level genome assembly of the red-tail catfish (Hemibagrus wyckioides).</title>
        <authorList>
            <person name="Shao F."/>
        </authorList>
    </citation>
    <scope>NUCLEOTIDE SEQUENCE [LARGE SCALE GENOMIC DNA]</scope>
    <source>
        <strain evidence="7">EC202008001</strain>
        <tissue evidence="7">Blood</tissue>
    </source>
</reference>
<protein>
    <submittedName>
        <fullName evidence="7">Uncharacterized protein</fullName>
    </submittedName>
</protein>